<gene>
    <name evidence="4" type="ORF">E6C64_10390</name>
</gene>
<sequence length="296" mass="30448">MSEDEELSRHVHPDTLALLAIGEQVAADPDLRHLDDCPDCAAYLRELAEAAALGRTAIDVVDLTAPDRRVWANIRAELGMSAEATGEAALGDDAATDPSAGAIGAGETSDDGPVGEPPADQLTLGGVGDAPIAQPTPIRLPSRPSSRSSGASSRRRVRRPVLVAVAGLAAAVAVIGVVWGMTRPAPPEVVAAAQLAPLPGWDDTGNAVVEEAPDGSRTLAVTVGGAVDSTQYREVWLITSDLRELISLGVLEGDAGSFAIPDGVDILDYDLVDVSAEPLDGDPAHSGDSIVRGELR</sequence>
<dbReference type="Pfam" id="PF10099">
    <property type="entry name" value="RskA_C"/>
    <property type="match status" value="1"/>
</dbReference>
<reference evidence="4 5" key="1">
    <citation type="submission" date="2019-04" db="EMBL/GenBank/DDBJ databases">
        <authorList>
            <person name="Jiang L."/>
        </authorList>
    </citation>
    <scope>NUCLEOTIDE SEQUENCE [LARGE SCALE GENOMIC DNA]</scope>
    <source>
        <strain evidence="4 5">YIM 131853</strain>
    </source>
</reference>
<dbReference type="InterPro" id="IPR018764">
    <property type="entry name" value="RskA_C"/>
</dbReference>
<feature type="compositionally biased region" description="Low complexity" evidence="1">
    <location>
        <begin position="139"/>
        <end position="152"/>
    </location>
</feature>
<dbReference type="AlphaFoldDB" id="A0A4S4FMB3"/>
<feature type="domain" description="Anti-sigma K factor RskA C-terminal" evidence="3">
    <location>
        <begin position="167"/>
        <end position="288"/>
    </location>
</feature>
<evidence type="ECO:0000259" key="3">
    <source>
        <dbReference type="Pfam" id="PF10099"/>
    </source>
</evidence>
<comment type="caution">
    <text evidence="4">The sequence shown here is derived from an EMBL/GenBank/DDBJ whole genome shotgun (WGS) entry which is preliminary data.</text>
</comment>
<feature type="region of interest" description="Disordered" evidence="1">
    <location>
        <begin position="91"/>
        <end position="154"/>
    </location>
</feature>
<protein>
    <recommendedName>
        <fullName evidence="3">Anti-sigma K factor RskA C-terminal domain-containing protein</fullName>
    </recommendedName>
</protein>
<feature type="region of interest" description="Disordered" evidence="1">
    <location>
        <begin position="277"/>
        <end position="296"/>
    </location>
</feature>
<dbReference type="OrthoDB" id="4328740at2"/>
<accession>A0A4S4FMB3</accession>
<dbReference type="EMBL" id="SSSM01000004">
    <property type="protein sequence ID" value="THG31002.1"/>
    <property type="molecule type" value="Genomic_DNA"/>
</dbReference>
<evidence type="ECO:0000256" key="1">
    <source>
        <dbReference type="SAM" id="MobiDB-lite"/>
    </source>
</evidence>
<keyword evidence="2" id="KW-0472">Membrane</keyword>
<evidence type="ECO:0000256" key="2">
    <source>
        <dbReference type="SAM" id="Phobius"/>
    </source>
</evidence>
<name>A0A4S4FMB3_9MICO</name>
<evidence type="ECO:0000313" key="5">
    <source>
        <dbReference type="Proteomes" id="UP000309133"/>
    </source>
</evidence>
<evidence type="ECO:0000313" key="4">
    <source>
        <dbReference type="EMBL" id="THG31002.1"/>
    </source>
</evidence>
<keyword evidence="2" id="KW-1133">Transmembrane helix</keyword>
<keyword evidence="2" id="KW-0812">Transmembrane</keyword>
<proteinExistence type="predicted"/>
<dbReference type="Proteomes" id="UP000309133">
    <property type="component" value="Unassembled WGS sequence"/>
</dbReference>
<keyword evidence="5" id="KW-1185">Reference proteome</keyword>
<organism evidence="4 5">
    <name type="scientific">Naasia lichenicola</name>
    <dbReference type="NCBI Taxonomy" id="2565933"/>
    <lineage>
        <taxon>Bacteria</taxon>
        <taxon>Bacillati</taxon>
        <taxon>Actinomycetota</taxon>
        <taxon>Actinomycetes</taxon>
        <taxon>Micrococcales</taxon>
        <taxon>Microbacteriaceae</taxon>
        <taxon>Naasia</taxon>
    </lineage>
</organism>
<feature type="transmembrane region" description="Helical" evidence="2">
    <location>
        <begin position="161"/>
        <end position="181"/>
    </location>
</feature>
<dbReference type="RefSeq" id="WP_136427411.1">
    <property type="nucleotide sequence ID" value="NZ_SSSM01000004.1"/>
</dbReference>
<dbReference type="GO" id="GO:0005886">
    <property type="term" value="C:plasma membrane"/>
    <property type="evidence" value="ECO:0007669"/>
    <property type="project" value="InterPro"/>
</dbReference>